<proteinExistence type="predicted"/>
<dbReference type="PANTHER" id="PTHR42060:SF1">
    <property type="entry name" value="NHL REPEAT-CONTAINING PROTEIN"/>
    <property type="match status" value="1"/>
</dbReference>
<dbReference type="AlphaFoldDB" id="A0A1A7BEQ8"/>
<dbReference type="EMBL" id="LZYB01000003">
    <property type="protein sequence ID" value="OBV10969.1"/>
    <property type="molecule type" value="Genomic_DNA"/>
</dbReference>
<dbReference type="PANTHER" id="PTHR42060">
    <property type="entry name" value="NHL REPEAT-CONTAINING PROTEIN-RELATED"/>
    <property type="match status" value="1"/>
</dbReference>
<dbReference type="SUPFAM" id="SSF63829">
    <property type="entry name" value="Calcium-dependent phosphotriesterase"/>
    <property type="match status" value="1"/>
</dbReference>
<dbReference type="STRING" id="1300349.I603_1377"/>
<organism evidence="1 2">
    <name type="scientific">Erythrobacter dokdonensis DSW-74</name>
    <dbReference type="NCBI Taxonomy" id="1300349"/>
    <lineage>
        <taxon>Bacteria</taxon>
        <taxon>Pseudomonadati</taxon>
        <taxon>Pseudomonadota</taxon>
        <taxon>Alphaproteobacteria</taxon>
        <taxon>Sphingomonadales</taxon>
        <taxon>Erythrobacteraceae</taxon>
        <taxon>Erythrobacter/Porphyrobacter group</taxon>
        <taxon>Erythrobacter</taxon>
    </lineage>
</organism>
<dbReference type="InterPro" id="IPR052998">
    <property type="entry name" value="Hetero-Diels-Alderase-like"/>
</dbReference>
<sequence>MFVEASLAATVALAGLAPSHATMRCAEVQEIAAYPAPAFLENLWVEPSGRVLFTSYLAKEIVAYEPGRSAATFAPVDGFPISILPLASGWLVAAHGEPFTAGPGFTATNRLLVLDADGTLLHTIAAPQGRFLNGMAMLADGSVLVADSILGRIWRLDIASGSMTVWLDDPALGADPAGKDLRPRG</sequence>
<dbReference type="Proteomes" id="UP000092484">
    <property type="component" value="Unassembled WGS sequence"/>
</dbReference>
<keyword evidence="2" id="KW-1185">Reference proteome</keyword>
<reference evidence="1 2" key="1">
    <citation type="submission" date="2016-06" db="EMBL/GenBank/DDBJ databases">
        <title>Genome sequence of Porphyrobacter dokdonensis DSW-74.</title>
        <authorList>
            <person name="Kim J.F."/>
            <person name="Song J.Y."/>
        </authorList>
    </citation>
    <scope>NUCLEOTIDE SEQUENCE [LARGE SCALE GENOMIC DNA]</scope>
    <source>
        <strain evidence="1 2">DSW-74</strain>
    </source>
</reference>
<name>A0A1A7BEQ8_9SPHN</name>
<gene>
    <name evidence="1" type="ORF">I603_1377</name>
</gene>
<comment type="caution">
    <text evidence="1">The sequence shown here is derived from an EMBL/GenBank/DDBJ whole genome shotgun (WGS) entry which is preliminary data.</text>
</comment>
<dbReference type="InterPro" id="IPR011042">
    <property type="entry name" value="6-blade_b-propeller_TolB-like"/>
</dbReference>
<accession>A0A1A7BEQ8</accession>
<evidence type="ECO:0000313" key="1">
    <source>
        <dbReference type="EMBL" id="OBV10969.1"/>
    </source>
</evidence>
<dbReference type="Gene3D" id="2.120.10.30">
    <property type="entry name" value="TolB, C-terminal domain"/>
    <property type="match status" value="1"/>
</dbReference>
<protein>
    <submittedName>
        <fullName evidence="1">Uncharacterized protein</fullName>
    </submittedName>
</protein>
<evidence type="ECO:0000313" key="2">
    <source>
        <dbReference type="Proteomes" id="UP000092484"/>
    </source>
</evidence>
<dbReference type="RefSeq" id="WP_068863466.1">
    <property type="nucleotide sequence ID" value="NZ_LZYB01000003.1"/>
</dbReference>